<proteinExistence type="predicted"/>
<feature type="non-terminal residue" evidence="1">
    <location>
        <position position="1"/>
    </location>
</feature>
<evidence type="ECO:0000313" key="2">
    <source>
        <dbReference type="Proteomes" id="UP000663879"/>
    </source>
</evidence>
<dbReference type="AlphaFoldDB" id="A0A814RDJ8"/>
<sequence length="231" mass="26173">MNPSPYAIVSWLNENKKHEFSVLKTDDILVDDDDEEVEVEETYSFKLKKKMLRCVVKFLGSKVECEKQLANITSYRIAAADNRVNVTGKKILSDVPFSLKASEEKNPSILINITSLSIQVLKYLGSERERDEVRKFGNSSGHILIHESYEGKFMILNLSNRIEIMIEEKKSPESIFRTMAKALVGDVEVWGSNNGKFMLDNYSELSSARDFLQLPGVALSEAKFKAVLRAL</sequence>
<accession>A0A814RDJ8</accession>
<dbReference type="EMBL" id="CAJNOC010009674">
    <property type="protein sequence ID" value="CAF1131743.1"/>
    <property type="molecule type" value="Genomic_DNA"/>
</dbReference>
<dbReference type="OrthoDB" id="10183418at2759"/>
<name>A0A814RDJ8_9BILA</name>
<evidence type="ECO:0000313" key="1">
    <source>
        <dbReference type="EMBL" id="CAF1131743.1"/>
    </source>
</evidence>
<gene>
    <name evidence="1" type="ORF">OXX778_LOCUS22505</name>
</gene>
<keyword evidence="2" id="KW-1185">Reference proteome</keyword>
<dbReference type="Proteomes" id="UP000663879">
    <property type="component" value="Unassembled WGS sequence"/>
</dbReference>
<protein>
    <submittedName>
        <fullName evidence="1">Uncharacterized protein</fullName>
    </submittedName>
</protein>
<comment type="caution">
    <text evidence="1">The sequence shown here is derived from an EMBL/GenBank/DDBJ whole genome shotgun (WGS) entry which is preliminary data.</text>
</comment>
<reference evidence="1" key="1">
    <citation type="submission" date="2021-02" db="EMBL/GenBank/DDBJ databases">
        <authorList>
            <person name="Nowell W R."/>
        </authorList>
    </citation>
    <scope>NUCLEOTIDE SEQUENCE</scope>
    <source>
        <strain evidence="1">Ploen Becks lab</strain>
    </source>
</reference>
<organism evidence="1 2">
    <name type="scientific">Brachionus calyciflorus</name>
    <dbReference type="NCBI Taxonomy" id="104777"/>
    <lineage>
        <taxon>Eukaryota</taxon>
        <taxon>Metazoa</taxon>
        <taxon>Spiralia</taxon>
        <taxon>Gnathifera</taxon>
        <taxon>Rotifera</taxon>
        <taxon>Eurotatoria</taxon>
        <taxon>Monogononta</taxon>
        <taxon>Pseudotrocha</taxon>
        <taxon>Ploima</taxon>
        <taxon>Brachionidae</taxon>
        <taxon>Brachionus</taxon>
    </lineage>
</organism>